<dbReference type="InterPro" id="IPR011992">
    <property type="entry name" value="EF-hand-dom_pair"/>
</dbReference>
<keyword evidence="11" id="KW-0479">Metal-binding</keyword>
<evidence type="ECO:0000256" key="2">
    <source>
        <dbReference type="ARBA" id="ARBA00004173"/>
    </source>
</evidence>
<dbReference type="Pfam" id="PF13513">
    <property type="entry name" value="HEAT_EZ"/>
    <property type="match status" value="1"/>
</dbReference>
<organism evidence="22 23">
    <name type="scientific">Euroglyphus maynei</name>
    <name type="common">Mayne's house dust mite</name>
    <dbReference type="NCBI Taxonomy" id="6958"/>
    <lineage>
        <taxon>Eukaryota</taxon>
        <taxon>Metazoa</taxon>
        <taxon>Ecdysozoa</taxon>
        <taxon>Arthropoda</taxon>
        <taxon>Chelicerata</taxon>
        <taxon>Arachnida</taxon>
        <taxon>Acari</taxon>
        <taxon>Acariformes</taxon>
        <taxon>Sarcoptiformes</taxon>
        <taxon>Astigmata</taxon>
        <taxon>Psoroptidia</taxon>
        <taxon>Analgoidea</taxon>
        <taxon>Pyroglyphidae</taxon>
        <taxon>Pyroglyphinae</taxon>
        <taxon>Euroglyphus</taxon>
    </lineage>
</organism>
<keyword evidence="12" id="KW-0677">Repeat</keyword>
<reference evidence="22 23" key="1">
    <citation type="submission" date="2017-03" db="EMBL/GenBank/DDBJ databases">
        <title>Genome Survey of Euroglyphus maynei.</title>
        <authorList>
            <person name="Arlian L.G."/>
            <person name="Morgan M.S."/>
            <person name="Rider S.D."/>
        </authorList>
    </citation>
    <scope>NUCLEOTIDE SEQUENCE [LARGE SCALE GENOMIC DNA]</scope>
    <source>
        <strain evidence="22">Arlian Lab</strain>
        <tissue evidence="22">Whole body</tissue>
    </source>
</reference>
<sequence>MATGKFSRLQIKKILLYTTGTGVIGYAAYRFMNQRDVVADVQLPNELQEEKRKLIQLKMLPSRVEMLKKLKDKNNVYDVLVIGGGATGCGVALDSTTRGLSTALVELDDFSSGTSSRSTKLIHGGVRYLQKAILKLDYDQYRMVREALQERANLLDIAPHLSSALPIMLPVYKWWQVPYFWVGIKAYDLVAGSRNLKSSYFLSKKSSLELFPMLKSESLKGAIVYYDGQHNDARMNIAIALSAARYGATVANHVAVVSLRKDPETGRLIGARLKDQLTKEEWDVNAKVIINATGPFTDSIRQMSDSTQRKICQPSIGVHIVLPGYYSPSSMGLLDPATSDGRVIFFLPWEKWTIAGTTDRSCEVTHHPSPTEQDIQFILNEIRHYLSGTIDVRRGDVMSAWAGIRPLVLDPSKPNTESIARNHIIDVCKNSGLVTVAGGKWTTYRVMAEEAVDAAINNNPETLGHASKCMTLGLKLEGGQGWTPTTHINLVQDYGLEEDVAMHLANTYGDKANSVARLAELTGKRWPVVGRRLHTEFPYLEAEVRYAIREYACTAVDVIARRTRLAFLNVQATEEVLPRIVEIMSEELKWNKKQQEEELNNAKEFLNSEMGRSVNQMIRSQLPISMSKDEINQLSKQFHILDRDRKGYIGINDLRRSLKEQGVKVTDENLHLILSEVDLNQNGRIEFGEYLELMSCIKNGVVVNNRFAKALNLESRLSVERSGGGKCHIPVVFCAALERPLAAADEVPVRRCLTVPPPPPPPVARPPPIALGDRPLAPTDVELGEGYIKMKFDKHMNCWNNFVAQIWLVIIFWLFKIPEYLKSLSEVLVNKEINGYVRMLAGLQLKNQLTSKDETERTRLQQQWLSLQKEVRDQIKMNVMNSLGTETGRPSASSQCVAYIAAIELLHNLWPDLIKLLTDNATRPDVNEQTKVATLEAIGYIRQEVNPALLVAQSNEMLTAIVNNMRKDEPSNAIKLTATTALLNSLDYIKANFDTENERHYIMQVVCEATQYPDVNVQVAALQCLVKIMSLFYQHMEHYMRVALFPITMQAIKSSHPDICLQGIEFWSNVCEEEIELQYEALDAQEQGRPPQRTSKFYAKGALQFLVPSLLKILTQQEEDSDEDEWNPCKAASVCLALLANCTGDDIPPIVLPFIVSNITSPDWHYREAAMMALGSILEGPSQNQLIPIVTDALPTVINLTHDSSVCVRDTTMWVLSVICQQVSEVIFKPDVLKLVLDVFIEGLKSEPRVAVHSCLAFNSLSESANDIACNAEGVDENPRSNALSEYFQYIINHLLQCTERPDALLNNLRSSAYEAIMEMIKNSPQNCYEIVRQTTMIILDRLNRSFISLENTGNMDQNLLELQSLLCSALQSVLRKMIPEDGPKIADAIMTAMIHILSYTKTGNVSEDALLVAGTLAEVLEKGFLNYLPTFKNYLFLGLKSYQNSQLCSISIGIVSDLCHSLKNDIAQFSDELIVVLIEVLQSNLIPRVKSEVLKVFGDIALAIGFEFEKYLNHVLQTLIDAVNTSVQQMPTTISCNHVNYELVEYLNDLWDSILLAYTGIVQALKGDEDRPHTKCIQALQPHILLINQFLITLASRWEELPDTIISSAAGLIGDLVNVFGADMLTLCELSQVQQMFARGKRSKSSKVRGTIGFALREIKRVKTQLTTIQQAGQQTLNPTEQQMFGNAQMQHNTATASW</sequence>
<keyword evidence="16" id="KW-0809">Transit peptide</keyword>
<name>A0A1Y3B252_EURMA</name>
<evidence type="ECO:0000256" key="14">
    <source>
        <dbReference type="ARBA" id="ARBA00022837"/>
    </source>
</evidence>
<dbReference type="GO" id="GO:0031267">
    <property type="term" value="F:small GTPase binding"/>
    <property type="evidence" value="ECO:0007669"/>
    <property type="project" value="InterPro"/>
</dbReference>
<dbReference type="Gene3D" id="1.10.238.10">
    <property type="entry name" value="EF-hand"/>
    <property type="match status" value="1"/>
</dbReference>
<dbReference type="PRINTS" id="PR01001">
    <property type="entry name" value="FADG3PDH"/>
</dbReference>
<evidence type="ECO:0000259" key="21">
    <source>
        <dbReference type="PROSITE" id="PS50222"/>
    </source>
</evidence>
<evidence type="ECO:0000256" key="8">
    <source>
        <dbReference type="ARBA" id="ARBA00022448"/>
    </source>
</evidence>
<comment type="caution">
    <text evidence="22">The sequence shown here is derived from an EMBL/GenBank/DDBJ whole genome shotgun (WGS) entry which is preliminary data.</text>
</comment>
<dbReference type="GO" id="GO:0006072">
    <property type="term" value="P:glycerol-3-phosphate metabolic process"/>
    <property type="evidence" value="ECO:0007669"/>
    <property type="project" value="UniProtKB-UniRule"/>
</dbReference>
<keyword evidence="13" id="KW-0274">FAD</keyword>
<dbReference type="InterPro" id="IPR031656">
    <property type="entry name" value="DAO_C"/>
</dbReference>
<comment type="similarity">
    <text evidence="6">Belongs to the importin beta family. Importin beta-1 subfamily.</text>
</comment>
<dbReference type="GO" id="GO:0004368">
    <property type="term" value="F:glycerol-3-phosphate dehydrogenase (quinone) activity"/>
    <property type="evidence" value="ECO:0007669"/>
    <property type="project" value="UniProtKB-EC"/>
</dbReference>
<evidence type="ECO:0000256" key="7">
    <source>
        <dbReference type="ARBA" id="ARBA00013029"/>
    </source>
</evidence>
<dbReference type="Proteomes" id="UP000194236">
    <property type="component" value="Unassembled WGS sequence"/>
</dbReference>
<dbReference type="PROSITE" id="PS00018">
    <property type="entry name" value="EF_HAND_1"/>
    <property type="match status" value="1"/>
</dbReference>
<keyword evidence="8" id="KW-0813">Transport</keyword>
<evidence type="ECO:0000256" key="13">
    <source>
        <dbReference type="ARBA" id="ARBA00022827"/>
    </source>
</evidence>
<dbReference type="InterPro" id="IPR001494">
    <property type="entry name" value="Importin-beta_N"/>
</dbReference>
<evidence type="ECO:0000256" key="19">
    <source>
        <dbReference type="RuleBase" id="RU361217"/>
    </source>
</evidence>
<dbReference type="InterPro" id="IPR036188">
    <property type="entry name" value="FAD/NAD-bd_sf"/>
</dbReference>
<keyword evidence="15" id="KW-0653">Protein transport</keyword>
<dbReference type="CDD" id="cd00051">
    <property type="entry name" value="EFh"/>
    <property type="match status" value="1"/>
</dbReference>
<dbReference type="InterPro" id="IPR006076">
    <property type="entry name" value="FAD-dep_OxRdtase"/>
</dbReference>
<dbReference type="FunFam" id="3.30.9.10:FF:000001">
    <property type="entry name" value="Glycerol-3-phosphate dehydrogenase"/>
    <property type="match status" value="1"/>
</dbReference>
<dbReference type="SUPFAM" id="SSF47473">
    <property type="entry name" value="EF-hand"/>
    <property type="match status" value="1"/>
</dbReference>
<comment type="pathway">
    <text evidence="4">Polyol metabolism; glycerol degradation.</text>
</comment>
<evidence type="ECO:0000256" key="4">
    <source>
        <dbReference type="ARBA" id="ARBA00004745"/>
    </source>
</evidence>
<evidence type="ECO:0000256" key="3">
    <source>
        <dbReference type="ARBA" id="ARBA00004496"/>
    </source>
</evidence>
<dbReference type="Gene3D" id="3.50.50.60">
    <property type="entry name" value="FAD/NAD(P)-binding domain"/>
    <property type="match status" value="1"/>
</dbReference>
<dbReference type="GO" id="GO:0005739">
    <property type="term" value="C:mitochondrion"/>
    <property type="evidence" value="ECO:0007669"/>
    <property type="project" value="UniProtKB-SubCell"/>
</dbReference>
<dbReference type="InterPro" id="IPR018247">
    <property type="entry name" value="EF_Hand_1_Ca_BS"/>
</dbReference>
<dbReference type="Pfam" id="PF16901">
    <property type="entry name" value="DAO_C"/>
    <property type="match status" value="1"/>
</dbReference>
<dbReference type="OrthoDB" id="264015at2759"/>
<gene>
    <name evidence="22" type="ORF">BLA29_000278</name>
</gene>
<dbReference type="InterPro" id="IPR000447">
    <property type="entry name" value="G3P_DH_FAD-dep"/>
</dbReference>
<dbReference type="PANTHER" id="PTHR11985:SF15">
    <property type="entry name" value="GLYCEROL-3-PHOSPHATE DEHYDROGENASE, MITOCHONDRIAL"/>
    <property type="match status" value="1"/>
</dbReference>
<protein>
    <recommendedName>
        <fullName evidence="7 19">Glycerol-3-phosphate dehydrogenase</fullName>
        <ecNumber evidence="7 19">1.1.5.3</ecNumber>
    </recommendedName>
</protein>
<evidence type="ECO:0000256" key="11">
    <source>
        <dbReference type="ARBA" id="ARBA00022723"/>
    </source>
</evidence>
<dbReference type="PANTHER" id="PTHR11985">
    <property type="entry name" value="GLYCEROL-3-PHOSPHATE DEHYDROGENASE"/>
    <property type="match status" value="1"/>
</dbReference>
<evidence type="ECO:0000259" key="20">
    <source>
        <dbReference type="PROSITE" id="PS50166"/>
    </source>
</evidence>
<dbReference type="InterPro" id="IPR011989">
    <property type="entry name" value="ARM-like"/>
</dbReference>
<dbReference type="PROSITE" id="PS50222">
    <property type="entry name" value="EF_HAND_2"/>
    <property type="match status" value="2"/>
</dbReference>
<evidence type="ECO:0000256" key="9">
    <source>
        <dbReference type="ARBA" id="ARBA00022490"/>
    </source>
</evidence>
<dbReference type="EC" id="1.1.5.3" evidence="7 19"/>
<dbReference type="Pfam" id="PF01266">
    <property type="entry name" value="DAO"/>
    <property type="match status" value="1"/>
</dbReference>
<keyword evidence="23" id="KW-1185">Reference proteome</keyword>
<comment type="subcellular location">
    <subcellularLocation>
        <location evidence="3">Cytoplasm</location>
    </subcellularLocation>
    <subcellularLocation>
        <location evidence="2">Mitochondrion</location>
    </subcellularLocation>
</comment>
<evidence type="ECO:0000256" key="6">
    <source>
        <dbReference type="ARBA" id="ARBA00010907"/>
    </source>
</evidence>
<dbReference type="PROSITE" id="PS00977">
    <property type="entry name" value="FAD_G3PDH_1"/>
    <property type="match status" value="1"/>
</dbReference>
<evidence type="ECO:0000256" key="18">
    <source>
        <dbReference type="ARBA" id="ARBA00023128"/>
    </source>
</evidence>
<evidence type="ECO:0000313" key="23">
    <source>
        <dbReference type="Proteomes" id="UP000194236"/>
    </source>
</evidence>
<dbReference type="PROSITE" id="PS00978">
    <property type="entry name" value="FAD_G3PDH_2"/>
    <property type="match status" value="1"/>
</dbReference>
<feature type="domain" description="EF-hand" evidence="21">
    <location>
        <begin position="629"/>
        <end position="664"/>
    </location>
</feature>
<keyword evidence="10 19" id="KW-0285">Flavoprotein</keyword>
<keyword evidence="14" id="KW-0106">Calcium</keyword>
<dbReference type="Pfam" id="PF13499">
    <property type="entry name" value="EF-hand_7"/>
    <property type="match status" value="1"/>
</dbReference>
<dbReference type="Gene3D" id="1.25.10.10">
    <property type="entry name" value="Leucine-rich Repeat Variant"/>
    <property type="match status" value="1"/>
</dbReference>
<dbReference type="Pfam" id="PF03810">
    <property type="entry name" value="IBN_N"/>
    <property type="match status" value="1"/>
</dbReference>
<comment type="similarity">
    <text evidence="5 19">Belongs to the FAD-dependent glycerol-3-phosphate dehydrogenase family.</text>
</comment>
<keyword evidence="9" id="KW-0963">Cytoplasm</keyword>
<dbReference type="GO" id="GO:0005509">
    <property type="term" value="F:calcium ion binding"/>
    <property type="evidence" value="ECO:0007669"/>
    <property type="project" value="InterPro"/>
</dbReference>
<dbReference type="InterPro" id="IPR016024">
    <property type="entry name" value="ARM-type_fold"/>
</dbReference>
<dbReference type="SUPFAM" id="SSF48371">
    <property type="entry name" value="ARM repeat"/>
    <property type="match status" value="1"/>
</dbReference>
<dbReference type="SUPFAM" id="SSF51905">
    <property type="entry name" value="FAD/NAD(P)-binding domain"/>
    <property type="match status" value="1"/>
</dbReference>
<proteinExistence type="inferred from homology"/>
<feature type="domain" description="EF-hand" evidence="21">
    <location>
        <begin position="665"/>
        <end position="700"/>
    </location>
</feature>
<dbReference type="FunFam" id="1.25.10.10:FF:000027">
    <property type="entry name" value="Importin subunit beta-1"/>
    <property type="match status" value="1"/>
</dbReference>
<feature type="domain" description="Importin N-terminal" evidence="20">
    <location>
        <begin position="804"/>
        <end position="885"/>
    </location>
</feature>
<accession>A0A1Y3B252</accession>
<dbReference type="SMART" id="SM00054">
    <property type="entry name" value="EFh"/>
    <property type="match status" value="2"/>
</dbReference>
<keyword evidence="17 19" id="KW-0560">Oxidoreductase</keyword>
<evidence type="ECO:0000256" key="10">
    <source>
        <dbReference type="ARBA" id="ARBA00022630"/>
    </source>
</evidence>
<dbReference type="InterPro" id="IPR002048">
    <property type="entry name" value="EF_hand_dom"/>
</dbReference>
<dbReference type="FunFam" id="1.10.8.870:FF:000001">
    <property type="entry name" value="Glycerol-3-phosphate dehydrogenase"/>
    <property type="match status" value="1"/>
</dbReference>
<evidence type="ECO:0000256" key="5">
    <source>
        <dbReference type="ARBA" id="ARBA00007330"/>
    </source>
</evidence>
<dbReference type="Gene3D" id="3.30.9.10">
    <property type="entry name" value="D-Amino Acid Oxidase, subunit A, domain 2"/>
    <property type="match status" value="1"/>
</dbReference>
<dbReference type="Gene3D" id="1.10.8.870">
    <property type="entry name" value="Alpha-glycerophosphate oxidase, cap domain"/>
    <property type="match status" value="1"/>
</dbReference>
<keyword evidence="18" id="KW-0496">Mitochondrion</keyword>
<comment type="cofactor">
    <cofactor evidence="1 19">
        <name>FAD</name>
        <dbReference type="ChEBI" id="CHEBI:57692"/>
    </cofactor>
</comment>
<evidence type="ECO:0000313" key="22">
    <source>
        <dbReference type="EMBL" id="OTF74890.1"/>
    </source>
</evidence>
<dbReference type="InterPro" id="IPR058584">
    <property type="entry name" value="IMB1_TNPO1-like_TPR"/>
</dbReference>
<evidence type="ECO:0000256" key="12">
    <source>
        <dbReference type="ARBA" id="ARBA00022737"/>
    </source>
</evidence>
<dbReference type="GO" id="GO:0006886">
    <property type="term" value="P:intracellular protein transport"/>
    <property type="evidence" value="ECO:0007669"/>
    <property type="project" value="InterPro"/>
</dbReference>
<dbReference type="InterPro" id="IPR038299">
    <property type="entry name" value="DAO_C_sf"/>
</dbReference>
<dbReference type="Pfam" id="PF25574">
    <property type="entry name" value="TPR_IMB1"/>
    <property type="match status" value="1"/>
</dbReference>
<dbReference type="SUPFAM" id="SSF54373">
    <property type="entry name" value="FAD-linked reductases, C-terminal domain"/>
    <property type="match status" value="1"/>
</dbReference>
<comment type="catalytic activity">
    <reaction evidence="19">
        <text>a quinone + sn-glycerol 3-phosphate = dihydroxyacetone phosphate + a quinol</text>
        <dbReference type="Rhea" id="RHEA:18977"/>
        <dbReference type="ChEBI" id="CHEBI:24646"/>
        <dbReference type="ChEBI" id="CHEBI:57597"/>
        <dbReference type="ChEBI" id="CHEBI:57642"/>
        <dbReference type="ChEBI" id="CHEBI:132124"/>
        <dbReference type="EC" id="1.1.5.3"/>
    </reaction>
</comment>
<dbReference type="PROSITE" id="PS50166">
    <property type="entry name" value="IMPORTIN_B_NT"/>
    <property type="match status" value="1"/>
</dbReference>
<evidence type="ECO:0000256" key="15">
    <source>
        <dbReference type="ARBA" id="ARBA00022927"/>
    </source>
</evidence>
<dbReference type="EMBL" id="MUJZ01044771">
    <property type="protein sequence ID" value="OTF74890.1"/>
    <property type="molecule type" value="Genomic_DNA"/>
</dbReference>
<evidence type="ECO:0000256" key="1">
    <source>
        <dbReference type="ARBA" id="ARBA00001974"/>
    </source>
</evidence>
<evidence type="ECO:0000256" key="16">
    <source>
        <dbReference type="ARBA" id="ARBA00022946"/>
    </source>
</evidence>
<evidence type="ECO:0000256" key="17">
    <source>
        <dbReference type="ARBA" id="ARBA00023002"/>
    </source>
</evidence>